<evidence type="ECO:0000259" key="13">
    <source>
        <dbReference type="PROSITE" id="PS51198"/>
    </source>
</evidence>
<dbReference type="Gene3D" id="1.10.10.160">
    <property type="match status" value="1"/>
</dbReference>
<dbReference type="InterPro" id="IPR027417">
    <property type="entry name" value="P-loop_NTPase"/>
</dbReference>
<comment type="caution">
    <text evidence="15">The sequence shown here is derived from an EMBL/GenBank/DDBJ whole genome shotgun (WGS) entry which is preliminary data.</text>
</comment>
<dbReference type="EMBL" id="JBBPCC010000010">
    <property type="protein sequence ID" value="MEK8129530.1"/>
    <property type="molecule type" value="Genomic_DNA"/>
</dbReference>
<evidence type="ECO:0000256" key="12">
    <source>
        <dbReference type="SAM" id="MobiDB-lite"/>
    </source>
</evidence>
<keyword evidence="2 11" id="KW-0547">Nucleotide-binding</keyword>
<name>A0ABU9DL02_9BACL</name>
<dbReference type="InterPro" id="IPR013986">
    <property type="entry name" value="DExx_box_DNA_helicase_dom_sf"/>
</dbReference>
<feature type="domain" description="UvrD-like helicase ATP-binding" evidence="13">
    <location>
        <begin position="24"/>
        <end position="319"/>
    </location>
</feature>
<organism evidence="15 16">
    <name type="scientific">Paenibacillus filicis</name>
    <dbReference type="NCBI Taxonomy" id="669464"/>
    <lineage>
        <taxon>Bacteria</taxon>
        <taxon>Bacillati</taxon>
        <taxon>Bacillota</taxon>
        <taxon>Bacilli</taxon>
        <taxon>Bacillales</taxon>
        <taxon>Paenibacillaceae</taxon>
        <taxon>Paenibacillus</taxon>
    </lineage>
</organism>
<comment type="catalytic activity">
    <reaction evidence="10">
        <text>ATP + H2O = ADP + phosphate + H(+)</text>
        <dbReference type="Rhea" id="RHEA:13065"/>
        <dbReference type="ChEBI" id="CHEBI:15377"/>
        <dbReference type="ChEBI" id="CHEBI:15378"/>
        <dbReference type="ChEBI" id="CHEBI:30616"/>
        <dbReference type="ChEBI" id="CHEBI:43474"/>
        <dbReference type="ChEBI" id="CHEBI:456216"/>
        <dbReference type="EC" id="5.6.2.4"/>
    </reaction>
</comment>
<evidence type="ECO:0000256" key="1">
    <source>
        <dbReference type="ARBA" id="ARBA00009922"/>
    </source>
</evidence>
<dbReference type="InterPro" id="IPR014016">
    <property type="entry name" value="UvrD-like_ATP-bd"/>
</dbReference>
<feature type="region of interest" description="Disordered" evidence="12">
    <location>
        <begin position="662"/>
        <end position="716"/>
    </location>
</feature>
<dbReference type="Gene3D" id="3.40.50.300">
    <property type="entry name" value="P-loop containing nucleotide triphosphate hydrolases"/>
    <property type="match status" value="2"/>
</dbReference>
<protein>
    <recommendedName>
        <fullName evidence="9">DNA 3'-5' helicase</fullName>
        <ecNumber evidence="9">5.6.2.4</ecNumber>
    </recommendedName>
</protein>
<evidence type="ECO:0000256" key="9">
    <source>
        <dbReference type="ARBA" id="ARBA00034808"/>
    </source>
</evidence>
<dbReference type="Pfam" id="PF13361">
    <property type="entry name" value="UvrD_C"/>
    <property type="match status" value="1"/>
</dbReference>
<evidence type="ECO:0000256" key="6">
    <source>
        <dbReference type="ARBA" id="ARBA00023125"/>
    </source>
</evidence>
<dbReference type="PANTHER" id="PTHR11070">
    <property type="entry name" value="UVRD / RECB / PCRA DNA HELICASE FAMILY MEMBER"/>
    <property type="match status" value="1"/>
</dbReference>
<dbReference type="InterPro" id="IPR014017">
    <property type="entry name" value="DNA_helicase_UvrD-like_C"/>
</dbReference>
<evidence type="ECO:0000256" key="3">
    <source>
        <dbReference type="ARBA" id="ARBA00022801"/>
    </source>
</evidence>
<dbReference type="InterPro" id="IPR000212">
    <property type="entry name" value="DNA_helicase_UvrD/REP"/>
</dbReference>
<dbReference type="PROSITE" id="PS51198">
    <property type="entry name" value="UVRD_HELICASE_ATP_BIND"/>
    <property type="match status" value="1"/>
</dbReference>
<keyword evidence="3 11" id="KW-0378">Hydrolase</keyword>
<dbReference type="PANTHER" id="PTHR11070:SF2">
    <property type="entry name" value="ATP-DEPENDENT DNA HELICASE SRS2"/>
    <property type="match status" value="1"/>
</dbReference>
<comment type="catalytic activity">
    <reaction evidence="8">
        <text>Couples ATP hydrolysis with the unwinding of duplex DNA by translocating in the 3'-5' direction.</text>
        <dbReference type="EC" id="5.6.2.4"/>
    </reaction>
</comment>
<reference evidence="15 16" key="1">
    <citation type="submission" date="2024-04" db="EMBL/GenBank/DDBJ databases">
        <title>draft genome sequnece of Paenibacillus filicis.</title>
        <authorList>
            <person name="Kim D.-U."/>
        </authorList>
    </citation>
    <scope>NUCLEOTIDE SEQUENCE [LARGE SCALE GENOMIC DNA]</scope>
    <source>
        <strain evidence="15 16">KACC14197</strain>
    </source>
</reference>
<comment type="similarity">
    <text evidence="1">Belongs to the helicase family. UvrD subfamily.</text>
</comment>
<dbReference type="GO" id="GO:0016787">
    <property type="term" value="F:hydrolase activity"/>
    <property type="evidence" value="ECO:0007669"/>
    <property type="project" value="UniProtKB-KW"/>
</dbReference>
<dbReference type="Pfam" id="PF00580">
    <property type="entry name" value="UvrD-helicase"/>
    <property type="match status" value="1"/>
</dbReference>
<dbReference type="GO" id="GO:0004386">
    <property type="term" value="F:helicase activity"/>
    <property type="evidence" value="ECO:0007669"/>
    <property type="project" value="UniProtKB-KW"/>
</dbReference>
<evidence type="ECO:0000313" key="15">
    <source>
        <dbReference type="EMBL" id="MEK8129530.1"/>
    </source>
</evidence>
<keyword evidence="6" id="KW-0238">DNA-binding</keyword>
<dbReference type="PROSITE" id="PS51217">
    <property type="entry name" value="UVRD_HELICASE_CTER"/>
    <property type="match status" value="1"/>
</dbReference>
<evidence type="ECO:0000259" key="14">
    <source>
        <dbReference type="PROSITE" id="PS51217"/>
    </source>
</evidence>
<dbReference type="CDD" id="cd17932">
    <property type="entry name" value="DEXQc_UvrD"/>
    <property type="match status" value="1"/>
</dbReference>
<evidence type="ECO:0000313" key="16">
    <source>
        <dbReference type="Proteomes" id="UP001469365"/>
    </source>
</evidence>
<accession>A0ABU9DL02</accession>
<evidence type="ECO:0000256" key="10">
    <source>
        <dbReference type="ARBA" id="ARBA00048988"/>
    </source>
</evidence>
<feature type="binding site" evidence="11">
    <location>
        <begin position="45"/>
        <end position="52"/>
    </location>
    <ligand>
        <name>ATP</name>
        <dbReference type="ChEBI" id="CHEBI:30616"/>
    </ligand>
</feature>
<evidence type="ECO:0000256" key="8">
    <source>
        <dbReference type="ARBA" id="ARBA00034617"/>
    </source>
</evidence>
<keyword evidence="4 11" id="KW-0347">Helicase</keyword>
<dbReference type="SUPFAM" id="SSF52540">
    <property type="entry name" value="P-loop containing nucleoside triphosphate hydrolases"/>
    <property type="match status" value="1"/>
</dbReference>
<dbReference type="Gene3D" id="1.10.486.10">
    <property type="entry name" value="PCRA, domain 4"/>
    <property type="match status" value="1"/>
</dbReference>
<keyword evidence="16" id="KW-1185">Reference proteome</keyword>
<keyword evidence="7" id="KW-0413">Isomerase</keyword>
<evidence type="ECO:0000256" key="11">
    <source>
        <dbReference type="PROSITE-ProRule" id="PRU00560"/>
    </source>
</evidence>
<evidence type="ECO:0000256" key="5">
    <source>
        <dbReference type="ARBA" id="ARBA00022840"/>
    </source>
</evidence>
<dbReference type="EC" id="5.6.2.4" evidence="9"/>
<gene>
    <name evidence="15" type="ORF">WMW72_16615</name>
</gene>
<sequence>MEENLAQASSGERFFCRKSAEVGVTLNKVQQQAVLQTEGPLLLLASPGSGKTTTVIMRIGYLLEEKGVAPSRIKAVTFSRASATDMKERFARFFPGLPPVDFSTIHSLAFEVVRDYMWRTGTPYRIIEGELRPDEEQELAGQEQPPLHKKMILRHLFGNIVGGTITEEQMDDLTTYISLIKNKLIRQEEWATVPCEVREAHSILRAYETFKRSGADKLLLDYDDMLTVAHQALETEPFLLAKYQCRYDYVLTDESQDTSAVQHAIIEKLVRKHRNLCVVADDDQSIYSWRGADPSYLLQFGNAYPGAKTLFMEQNYRSTRHIVDTANRFIKRNQNRYDKNMFTHNPEGHEVTIRSLSSYAFQASYLVRAITGEEELREIAILYRNNSSAIGLMNAFDRAGIPFYMKDADLRFFSHWVVEDVLNFMRMSYTDKRPDLLEKIHMKLAGYITKQQIAALKMIGNGESVFDNLTAHVELKDYQHKLLEEAKTTFRELNTMPPREAIRTIRGKLGYEKAIDRMCERLGFRKEYLMGILNTLEEIAEPLDTLEDFAKRLKHLETVLRQSRARKSHNAVTCSTFHSSKGLEFKRVYMIDLIDGIIPSSDDKDKKGEAGSAAMEEAVRLFYVGMTRARTELELITYRERDGAKVTESAFVTGVRRIVNPDAEDEEGKAQPGAVTRSGASGGPRGVKPGAASRKRSLDDPGASNRKRSMAGSGSIGSAVSVKVVKPVAVRSPDAIAESAALRAGVKVKHRKFGQGEIMQTDGDRVRIRFDEGEKTLSVRTCLEMGILELEKK</sequence>
<evidence type="ECO:0000256" key="2">
    <source>
        <dbReference type="ARBA" id="ARBA00022741"/>
    </source>
</evidence>
<keyword evidence="5 11" id="KW-0067">ATP-binding</keyword>
<proteinExistence type="inferred from homology"/>
<feature type="domain" description="UvrD-like helicase C-terminal" evidence="14">
    <location>
        <begin position="320"/>
        <end position="582"/>
    </location>
</feature>
<dbReference type="Proteomes" id="UP001469365">
    <property type="component" value="Unassembled WGS sequence"/>
</dbReference>
<evidence type="ECO:0000256" key="7">
    <source>
        <dbReference type="ARBA" id="ARBA00023235"/>
    </source>
</evidence>
<evidence type="ECO:0000256" key="4">
    <source>
        <dbReference type="ARBA" id="ARBA00022806"/>
    </source>
</evidence>
<dbReference type="RefSeq" id="WP_341416765.1">
    <property type="nucleotide sequence ID" value="NZ_JBBPCC010000010.1"/>
</dbReference>